<reference evidence="2 3" key="1">
    <citation type="submission" date="2024-01" db="EMBL/GenBank/DDBJ databases">
        <authorList>
            <person name="Waweru B."/>
        </authorList>
    </citation>
    <scope>NUCLEOTIDE SEQUENCE [LARGE SCALE GENOMIC DNA]</scope>
</reference>
<feature type="compositionally biased region" description="Basic and acidic residues" evidence="1">
    <location>
        <begin position="161"/>
        <end position="178"/>
    </location>
</feature>
<gene>
    <name evidence="2" type="ORF">DCAF_LOCUS6134</name>
</gene>
<feature type="compositionally biased region" description="Basic and acidic residues" evidence="1">
    <location>
        <begin position="294"/>
        <end position="360"/>
    </location>
</feature>
<dbReference type="PANTHER" id="PTHR34660:SF3">
    <property type="entry name" value="RRM DOMAIN-CONTAINING PROTEIN"/>
    <property type="match status" value="1"/>
</dbReference>
<dbReference type="Proteomes" id="UP001314170">
    <property type="component" value="Unassembled WGS sequence"/>
</dbReference>
<sequence length="622" mass="70473">MEDSMERLNKLLKTNVDRAEGAHRSYQEFCFFHGQCLGQALIKEKDKEKKHKKEKKDKEKKEDNEKREKDRSDGNHRDKKDKKEKHREKKEKDRNKDKDKSSASDGKRLLGQAKLNNGGGKASEERKLPGQSKYINGDKAVDGRKLPEKFESNGGEVSTQKGKERDVDKNSISGDKKFAGQFSGYSGQKLIQNSNLPHQPKESKFVQELGKRVRDEDKNQFFEKFAGQDAKMDEGMFRSVAKAPGNCVGGNEKNKRDDDRKLDGQGIRDEARFSEGAQSLSGTFQARTDGMPRPLERDIEKKMEGKDKTKQKESEDKRKDKEKKGKEKDKVKDKEKKREEKAKEKSEHKKKEPVKLKESNMSDVVGNHTSKTSHLLKESTTSAANEVNIKKRKDSGTNGFFHANDIKPNKLPRPASSLPLSAENGRMLGMCQIPTAVVQGRQEAVYSDKVDDKDYKRNGLIEPQALSISSTTQPLSTSLTESLTKPSHSTAQTDQVAEVSRKQPHPDSKYLPEVLTVPKMEEWSDFEDQEWLFQSTNSEAKKSKVGFSGVDETPQVWSEALQIESADQGDFVDHPAQSNVIDPPEDHTEERLKSSNVGLRAINDLAWRMRWADGKWFITSAF</sequence>
<evidence type="ECO:0000256" key="1">
    <source>
        <dbReference type="SAM" id="MobiDB-lite"/>
    </source>
</evidence>
<feature type="compositionally biased region" description="Low complexity" evidence="1">
    <location>
        <begin position="469"/>
        <end position="484"/>
    </location>
</feature>
<keyword evidence="3" id="KW-1185">Reference proteome</keyword>
<feature type="compositionally biased region" description="Basic and acidic residues" evidence="1">
    <location>
        <begin position="139"/>
        <end position="151"/>
    </location>
</feature>
<protein>
    <submittedName>
        <fullName evidence="2">Uncharacterized protein</fullName>
    </submittedName>
</protein>
<feature type="region of interest" description="Disordered" evidence="1">
    <location>
        <begin position="43"/>
        <end position="181"/>
    </location>
</feature>
<feature type="region of interest" description="Disordered" evidence="1">
    <location>
        <begin position="241"/>
        <end position="416"/>
    </location>
</feature>
<feature type="region of interest" description="Disordered" evidence="1">
    <location>
        <begin position="469"/>
        <end position="510"/>
    </location>
</feature>
<dbReference type="EMBL" id="CAWUPB010000893">
    <property type="protein sequence ID" value="CAK7328411.1"/>
    <property type="molecule type" value="Genomic_DNA"/>
</dbReference>
<feature type="compositionally biased region" description="Basic and acidic residues" evidence="1">
    <location>
        <begin position="252"/>
        <end position="273"/>
    </location>
</feature>
<dbReference type="AlphaFoldDB" id="A0AAV1R3S8"/>
<evidence type="ECO:0000313" key="2">
    <source>
        <dbReference type="EMBL" id="CAK7328411.1"/>
    </source>
</evidence>
<feature type="region of interest" description="Disordered" evidence="1">
    <location>
        <begin position="571"/>
        <end position="591"/>
    </location>
</feature>
<dbReference type="PANTHER" id="PTHR34660">
    <property type="entry name" value="MYB-LIKE PROTEIN X"/>
    <property type="match status" value="1"/>
</dbReference>
<feature type="compositionally biased region" description="Polar residues" evidence="1">
    <location>
        <begin position="361"/>
        <end position="385"/>
    </location>
</feature>
<evidence type="ECO:0000313" key="3">
    <source>
        <dbReference type="Proteomes" id="UP001314170"/>
    </source>
</evidence>
<comment type="caution">
    <text evidence="2">The sequence shown here is derived from an EMBL/GenBank/DDBJ whole genome shotgun (WGS) entry which is preliminary data.</text>
</comment>
<feature type="compositionally biased region" description="Polar residues" evidence="1">
    <location>
        <begin position="485"/>
        <end position="495"/>
    </location>
</feature>
<feature type="compositionally biased region" description="Basic and acidic residues" evidence="1">
    <location>
        <begin position="90"/>
        <end position="108"/>
    </location>
</feature>
<feature type="compositionally biased region" description="Polar residues" evidence="1">
    <location>
        <begin position="276"/>
        <end position="286"/>
    </location>
</feature>
<proteinExistence type="predicted"/>
<feature type="compositionally biased region" description="Basic and acidic residues" evidence="1">
    <location>
        <begin position="499"/>
        <end position="510"/>
    </location>
</feature>
<accession>A0AAV1R3S8</accession>
<name>A0AAV1R3S8_9ROSI</name>
<feature type="compositionally biased region" description="Basic residues" evidence="1">
    <location>
        <begin position="79"/>
        <end position="89"/>
    </location>
</feature>
<feature type="compositionally biased region" description="Basic and acidic residues" evidence="1">
    <location>
        <begin position="56"/>
        <end position="78"/>
    </location>
</feature>
<organism evidence="2 3">
    <name type="scientific">Dovyalis caffra</name>
    <dbReference type="NCBI Taxonomy" id="77055"/>
    <lineage>
        <taxon>Eukaryota</taxon>
        <taxon>Viridiplantae</taxon>
        <taxon>Streptophyta</taxon>
        <taxon>Embryophyta</taxon>
        <taxon>Tracheophyta</taxon>
        <taxon>Spermatophyta</taxon>
        <taxon>Magnoliopsida</taxon>
        <taxon>eudicotyledons</taxon>
        <taxon>Gunneridae</taxon>
        <taxon>Pentapetalae</taxon>
        <taxon>rosids</taxon>
        <taxon>fabids</taxon>
        <taxon>Malpighiales</taxon>
        <taxon>Salicaceae</taxon>
        <taxon>Flacourtieae</taxon>
        <taxon>Dovyalis</taxon>
    </lineage>
</organism>